<dbReference type="GO" id="GO:0004252">
    <property type="term" value="F:serine-type endopeptidase activity"/>
    <property type="evidence" value="ECO:0007669"/>
    <property type="project" value="UniProtKB-UniRule"/>
</dbReference>
<accession>A0A172XC06</accession>
<dbReference type="PANTHER" id="PTHR10381:SF70">
    <property type="entry name" value="ATP-DEPENDENT CLP PROTEASE PROTEOLYTIC SUBUNIT"/>
    <property type="match status" value="1"/>
</dbReference>
<dbReference type="EC" id="3.4.21.92" evidence="7"/>
<feature type="active site" evidence="8">
    <location>
        <position position="104"/>
    </location>
</feature>
<comment type="subcellular location">
    <subcellularLocation>
        <location evidence="7">Cytoplasm</location>
    </subcellularLocation>
</comment>
<feature type="active site" description="Nucleophile" evidence="7">
    <location>
        <position position="104"/>
    </location>
</feature>
<dbReference type="InterPro" id="IPR018215">
    <property type="entry name" value="ClpP_Ser_AS"/>
</dbReference>
<organism evidence="10 11">
    <name type="scientific">Borrelia turicatae</name>
    <dbReference type="NCBI Taxonomy" id="142"/>
    <lineage>
        <taxon>Bacteria</taxon>
        <taxon>Pseudomonadati</taxon>
        <taxon>Spirochaetota</taxon>
        <taxon>Spirochaetia</taxon>
        <taxon>Spirochaetales</taxon>
        <taxon>Borreliaceae</taxon>
        <taxon>Borrelia</taxon>
    </lineage>
</organism>
<reference evidence="10 11" key="1">
    <citation type="submission" date="2016-05" db="EMBL/GenBank/DDBJ databases">
        <title>Chromosome and linear plasmid sequence of a 2015 human isolate of tick-borne relapsing fever spirochete, Borrelia turicatae.</title>
        <authorList>
            <person name="Kingry L.C."/>
            <person name="Dhwani B."/>
            <person name="Replogle A."/>
            <person name="Sexton C."/>
            <person name="Rowe L."/>
            <person name="Stermole B.M."/>
            <person name="Christensen A.M."/>
            <person name="Schriefer M.E."/>
        </authorList>
    </citation>
    <scope>NUCLEOTIDE SEQUENCE [LARGE SCALE GENOMIC DNA]</scope>
    <source>
        <strain evidence="10 11">BTE5EL</strain>
    </source>
</reference>
<protein>
    <recommendedName>
        <fullName evidence="7 9">ATP-dependent Clp protease proteolytic subunit</fullName>
        <ecNumber evidence="7">3.4.21.92</ecNumber>
    </recommendedName>
    <alternativeName>
        <fullName evidence="7">Endopeptidase Clp</fullName>
    </alternativeName>
</protein>
<dbReference type="PROSITE" id="PS00381">
    <property type="entry name" value="CLP_PROTEASE_SER"/>
    <property type="match status" value="1"/>
</dbReference>
<dbReference type="PANTHER" id="PTHR10381">
    <property type="entry name" value="ATP-DEPENDENT CLP PROTEASE PROTEOLYTIC SUBUNIT"/>
    <property type="match status" value="1"/>
</dbReference>
<keyword evidence="3 7" id="KW-0645">Protease</keyword>
<name>A0A172XC06_BORTU</name>
<keyword evidence="5 7" id="KW-0720">Serine protease</keyword>
<dbReference type="Pfam" id="PF00574">
    <property type="entry name" value="CLP_protease"/>
    <property type="match status" value="1"/>
</dbReference>
<evidence type="ECO:0000256" key="5">
    <source>
        <dbReference type="ARBA" id="ARBA00022825"/>
    </source>
</evidence>
<dbReference type="GO" id="GO:0009368">
    <property type="term" value="C:endopeptidase Clp complex"/>
    <property type="evidence" value="ECO:0007669"/>
    <property type="project" value="TreeGrafter"/>
</dbReference>
<dbReference type="GO" id="GO:0006515">
    <property type="term" value="P:protein quality control for misfolded or incompletely synthesized proteins"/>
    <property type="evidence" value="ECO:0007669"/>
    <property type="project" value="TreeGrafter"/>
</dbReference>
<evidence type="ECO:0000256" key="2">
    <source>
        <dbReference type="ARBA" id="ARBA00022490"/>
    </source>
</evidence>
<keyword evidence="2 7" id="KW-0963">Cytoplasm</keyword>
<evidence type="ECO:0000256" key="9">
    <source>
        <dbReference type="RuleBase" id="RU003567"/>
    </source>
</evidence>
<dbReference type="NCBIfam" id="NF009205">
    <property type="entry name" value="PRK12553.1"/>
    <property type="match status" value="1"/>
</dbReference>
<dbReference type="NCBIfam" id="TIGR00493">
    <property type="entry name" value="clpP"/>
    <property type="match status" value="1"/>
</dbReference>
<gene>
    <name evidence="7" type="primary">clpP</name>
    <name evidence="10" type="ORF">A7978_03060</name>
</gene>
<dbReference type="Proteomes" id="UP000264231">
    <property type="component" value="Chromosome"/>
</dbReference>
<proteinExistence type="inferred from homology"/>
<dbReference type="InterPro" id="IPR001907">
    <property type="entry name" value="ClpP"/>
</dbReference>
<evidence type="ECO:0000256" key="1">
    <source>
        <dbReference type="ARBA" id="ARBA00007039"/>
    </source>
</evidence>
<evidence type="ECO:0000256" key="7">
    <source>
        <dbReference type="HAMAP-Rule" id="MF_00444"/>
    </source>
</evidence>
<comment type="catalytic activity">
    <reaction evidence="6 7 8">
        <text>Hydrolysis of proteins to small peptides in the presence of ATP and magnesium. alpha-casein is the usual test substrate. In the absence of ATP, only oligopeptides shorter than five residues are hydrolyzed (such as succinyl-Leu-Tyr-|-NHMec, and Leu-Tyr-Leu-|-Tyr-Trp, in which cleavage of the -Tyr-|-Leu- and -Tyr-|-Trp bonds also occurs).</text>
        <dbReference type="EC" id="3.4.21.92"/>
    </reaction>
</comment>
<sequence length="199" mass="22308">MIREYMHNLVPTVVEHTGNYERVFDIYSRLLRDRIIFLSGEINDVRADTVIAQLLFLESEDSKKDIYVYINSPGGSITAGLAIYDTMQYIKPDVRTICIGQAASMAAFLLAGGAIGKRESLSYSRIMIHQPWGGIGGQASDISIQANEIIRLKRLIIDIMSDKIGVSKEKLSLDIERDYFMTPKDALDYGIIDGILVRN</sequence>
<feature type="active site" evidence="7">
    <location>
        <position position="129"/>
    </location>
</feature>
<evidence type="ECO:0000256" key="8">
    <source>
        <dbReference type="PROSITE-ProRule" id="PRU10085"/>
    </source>
</evidence>
<dbReference type="GO" id="GO:0005737">
    <property type="term" value="C:cytoplasm"/>
    <property type="evidence" value="ECO:0007669"/>
    <property type="project" value="UniProtKB-SubCell"/>
</dbReference>
<evidence type="ECO:0000256" key="6">
    <source>
        <dbReference type="ARBA" id="ARBA00034021"/>
    </source>
</evidence>
<dbReference type="FunFam" id="3.90.226.10:FF:000001">
    <property type="entry name" value="ATP-dependent Clp protease proteolytic subunit"/>
    <property type="match status" value="1"/>
</dbReference>
<dbReference type="EMBL" id="CP015629">
    <property type="protein sequence ID" value="ANF34069.1"/>
    <property type="molecule type" value="Genomic_DNA"/>
</dbReference>
<dbReference type="PRINTS" id="PR00127">
    <property type="entry name" value="CLPPROTEASEP"/>
</dbReference>
<keyword evidence="4 7" id="KW-0378">Hydrolase</keyword>
<dbReference type="AlphaFoldDB" id="A0A172XC06"/>
<evidence type="ECO:0000313" key="10">
    <source>
        <dbReference type="EMBL" id="ANF34069.1"/>
    </source>
</evidence>
<comment type="similarity">
    <text evidence="1 7 9">Belongs to the peptidase S14 family.</text>
</comment>
<evidence type="ECO:0000256" key="3">
    <source>
        <dbReference type="ARBA" id="ARBA00022670"/>
    </source>
</evidence>
<dbReference type="HAMAP" id="MF_00444">
    <property type="entry name" value="ClpP"/>
    <property type="match status" value="1"/>
</dbReference>
<dbReference type="InterPro" id="IPR023562">
    <property type="entry name" value="ClpP/TepA"/>
</dbReference>
<dbReference type="CDD" id="cd07017">
    <property type="entry name" value="S14_ClpP_2"/>
    <property type="match status" value="1"/>
</dbReference>
<evidence type="ECO:0000313" key="11">
    <source>
        <dbReference type="Proteomes" id="UP000264231"/>
    </source>
</evidence>
<dbReference type="GO" id="GO:0051117">
    <property type="term" value="F:ATPase binding"/>
    <property type="evidence" value="ECO:0007669"/>
    <property type="project" value="TreeGrafter"/>
</dbReference>
<dbReference type="InterPro" id="IPR029045">
    <property type="entry name" value="ClpP/crotonase-like_dom_sf"/>
</dbReference>
<dbReference type="Gene3D" id="3.90.226.10">
    <property type="entry name" value="2-enoyl-CoA Hydratase, Chain A, domain 1"/>
    <property type="match status" value="1"/>
</dbReference>
<evidence type="ECO:0000256" key="4">
    <source>
        <dbReference type="ARBA" id="ARBA00022801"/>
    </source>
</evidence>
<dbReference type="SUPFAM" id="SSF52096">
    <property type="entry name" value="ClpP/crotonase"/>
    <property type="match status" value="1"/>
</dbReference>
<comment type="subunit">
    <text evidence="7">Fourteen ClpP subunits assemble into 2 heptameric rings which stack back to back to give a disk-like structure with a central cavity, resembling the structure of eukaryotic proteasomes.</text>
</comment>
<comment type="function">
    <text evidence="7">Cleaves peptides in various proteins in a process that requires ATP hydrolysis. Has a chymotrypsin-like activity. Plays a major role in the degradation of misfolded proteins.</text>
</comment>
<dbReference type="GO" id="GO:0004176">
    <property type="term" value="F:ATP-dependent peptidase activity"/>
    <property type="evidence" value="ECO:0007669"/>
    <property type="project" value="InterPro"/>
</dbReference>
<dbReference type="NCBIfam" id="NF001368">
    <property type="entry name" value="PRK00277.1"/>
    <property type="match status" value="1"/>
</dbReference>